<dbReference type="HAMAP" id="MF_00317">
    <property type="entry name" value="DNApol_clamp_arch"/>
    <property type="match status" value="1"/>
</dbReference>
<organism evidence="5">
    <name type="scientific">viral metagenome</name>
    <dbReference type="NCBI Taxonomy" id="1070528"/>
    <lineage>
        <taxon>unclassified sequences</taxon>
        <taxon>metagenomes</taxon>
        <taxon>organismal metagenomes</taxon>
    </lineage>
</organism>
<dbReference type="EMBL" id="MN739668">
    <property type="protein sequence ID" value="QHT19706.1"/>
    <property type="molecule type" value="Genomic_DNA"/>
</dbReference>
<evidence type="ECO:0000259" key="3">
    <source>
        <dbReference type="Pfam" id="PF00705"/>
    </source>
</evidence>
<dbReference type="Pfam" id="PF00705">
    <property type="entry name" value="PCNA_N"/>
    <property type="match status" value="1"/>
</dbReference>
<comment type="similarity">
    <text evidence="1">Belongs to the PCNA family.</text>
</comment>
<evidence type="ECO:0000313" key="5">
    <source>
        <dbReference type="EMBL" id="QHT19706.1"/>
    </source>
</evidence>
<dbReference type="Gene3D" id="3.70.10.10">
    <property type="match status" value="1"/>
</dbReference>
<accession>A0A6C0DRZ1</accession>
<dbReference type="PANTHER" id="PTHR11352">
    <property type="entry name" value="PROLIFERATING CELL NUCLEAR ANTIGEN"/>
    <property type="match status" value="1"/>
</dbReference>
<dbReference type="SUPFAM" id="SSF55979">
    <property type="entry name" value="DNA clamp"/>
    <property type="match status" value="2"/>
</dbReference>
<dbReference type="NCBIfam" id="TIGR00590">
    <property type="entry name" value="pcna"/>
    <property type="match status" value="1"/>
</dbReference>
<feature type="domain" description="Proliferating cell nuclear antigen PCNA C-terminal" evidence="4">
    <location>
        <begin position="135"/>
        <end position="256"/>
    </location>
</feature>
<sequence>MYMKLIISDKQKKEQFLAIFQVLKGCTNIVTIIFNDNHIYIQGMDKSHVCLFDMKIMDAWFDSYEFCNDDNKSISFDSSTLHTILGIAKDGQDISIFYEGDADKLNIELVSVSSINYNKYFSIPLTEFESDILEVPDTDYDAEFSIDAKKICEITSQMITFGADLRINCSDEKVNLSTEGELGDMLVTIPIDDLNEYSIAEDEVIDLLYSLTFVHKMCLTTKLSNDVNISISKDYPMKIAYDLGAGSQLLFYLAPKIQ</sequence>
<dbReference type="PANTHER" id="PTHR11352:SF0">
    <property type="entry name" value="PROLIFERATING CELL NUCLEAR ANTIGEN"/>
    <property type="match status" value="1"/>
</dbReference>
<dbReference type="GO" id="GO:0006272">
    <property type="term" value="P:leading strand elongation"/>
    <property type="evidence" value="ECO:0007669"/>
    <property type="project" value="TreeGrafter"/>
</dbReference>
<name>A0A6C0DRZ1_9ZZZZ</name>
<evidence type="ECO:0000259" key="4">
    <source>
        <dbReference type="Pfam" id="PF02747"/>
    </source>
</evidence>
<dbReference type="AlphaFoldDB" id="A0A6C0DRZ1"/>
<proteinExistence type="inferred from homology"/>
<evidence type="ECO:0000256" key="1">
    <source>
        <dbReference type="ARBA" id="ARBA00010462"/>
    </source>
</evidence>
<evidence type="ECO:0000256" key="2">
    <source>
        <dbReference type="ARBA" id="ARBA00023125"/>
    </source>
</evidence>
<dbReference type="GO" id="GO:0030337">
    <property type="term" value="F:DNA polymerase processivity factor activity"/>
    <property type="evidence" value="ECO:0007669"/>
    <property type="project" value="InterPro"/>
</dbReference>
<dbReference type="InterPro" id="IPR022649">
    <property type="entry name" value="Pr_cel_nuc_antig_C"/>
</dbReference>
<protein>
    <recommendedName>
        <fullName evidence="6">Proliferating cell nuclear antigen PCNA N-terminal domain-containing protein</fullName>
    </recommendedName>
</protein>
<dbReference type="InterPro" id="IPR000730">
    <property type="entry name" value="Pr_cel_nuc_antig"/>
</dbReference>
<evidence type="ECO:0008006" key="6">
    <source>
        <dbReference type="Google" id="ProtNLM"/>
    </source>
</evidence>
<dbReference type="InterPro" id="IPR022648">
    <property type="entry name" value="Pr_cel_nuc_antig_N"/>
</dbReference>
<keyword evidence="2" id="KW-0238">DNA-binding</keyword>
<feature type="domain" description="Proliferating cell nuclear antigen PCNA N-terminal" evidence="3">
    <location>
        <begin position="19"/>
        <end position="116"/>
    </location>
</feature>
<dbReference type="InterPro" id="IPR046938">
    <property type="entry name" value="DNA_clamp_sf"/>
</dbReference>
<dbReference type="Pfam" id="PF02747">
    <property type="entry name" value="PCNA_C"/>
    <property type="match status" value="1"/>
</dbReference>
<reference evidence="5" key="1">
    <citation type="journal article" date="2020" name="Nature">
        <title>Giant virus diversity and host interactions through global metagenomics.</title>
        <authorList>
            <person name="Schulz F."/>
            <person name="Roux S."/>
            <person name="Paez-Espino D."/>
            <person name="Jungbluth S."/>
            <person name="Walsh D.A."/>
            <person name="Denef V.J."/>
            <person name="McMahon K.D."/>
            <person name="Konstantinidis K.T."/>
            <person name="Eloe-Fadrosh E.A."/>
            <person name="Kyrpides N.C."/>
            <person name="Woyke T."/>
        </authorList>
    </citation>
    <scope>NUCLEOTIDE SEQUENCE</scope>
    <source>
        <strain evidence="5">GVMAG-M-3300023174-5</strain>
    </source>
</reference>
<dbReference type="PRINTS" id="PR00339">
    <property type="entry name" value="PCNACYCLIN"/>
</dbReference>
<dbReference type="CDD" id="cd00577">
    <property type="entry name" value="PCNA"/>
    <property type="match status" value="1"/>
</dbReference>
<dbReference type="GO" id="GO:0003677">
    <property type="term" value="F:DNA binding"/>
    <property type="evidence" value="ECO:0007669"/>
    <property type="project" value="UniProtKB-KW"/>
</dbReference>
<dbReference type="GO" id="GO:0006275">
    <property type="term" value="P:regulation of DNA replication"/>
    <property type="evidence" value="ECO:0007669"/>
    <property type="project" value="InterPro"/>
</dbReference>